<dbReference type="Gene3D" id="2.40.420.20">
    <property type="match status" value="1"/>
</dbReference>
<dbReference type="InterPro" id="IPR030190">
    <property type="entry name" value="MacA_alpha-hairpin_sf"/>
</dbReference>
<name>A0A0H5LYA7_YERIN</name>
<keyword evidence="7" id="KW-0472">Membrane</keyword>
<evidence type="ECO:0000259" key="8">
    <source>
        <dbReference type="Pfam" id="PF25876"/>
    </source>
</evidence>
<dbReference type="EMBL" id="CWJI01000009">
    <property type="protein sequence ID" value="CRY55872.1"/>
    <property type="molecule type" value="Genomic_DNA"/>
</dbReference>
<dbReference type="NCBIfam" id="TIGR01730">
    <property type="entry name" value="RND_mfp"/>
    <property type="match status" value="1"/>
</dbReference>
<feature type="domain" description="Multidrug resistance protein MdtA-like C-terminal permuted SH3" evidence="10">
    <location>
        <begin position="326"/>
        <end position="386"/>
    </location>
</feature>
<evidence type="ECO:0000256" key="3">
    <source>
        <dbReference type="ARBA" id="ARBA00022448"/>
    </source>
</evidence>
<dbReference type="AlphaFoldDB" id="A0A0H5LYA7"/>
<proteinExistence type="inferred from homology"/>
<comment type="similarity">
    <text evidence="2">Belongs to the membrane fusion protein (MFP) (TC 8.A.1) family.</text>
</comment>
<comment type="subcellular location">
    <subcellularLocation>
        <location evidence="1">Cell envelope</location>
    </subcellularLocation>
</comment>
<keyword evidence="3" id="KW-0813">Transport</keyword>
<evidence type="ECO:0000313" key="11">
    <source>
        <dbReference type="EMBL" id="CRY55872.1"/>
    </source>
</evidence>
<accession>A0A0H5LYA7</accession>
<feature type="transmembrane region" description="Helical" evidence="7">
    <location>
        <begin position="12"/>
        <end position="30"/>
    </location>
</feature>
<dbReference type="Gene3D" id="2.40.30.170">
    <property type="match status" value="1"/>
</dbReference>
<evidence type="ECO:0000256" key="5">
    <source>
        <dbReference type="SAM" id="Coils"/>
    </source>
</evidence>
<dbReference type="Gene3D" id="6.10.140.1990">
    <property type="match status" value="1"/>
</dbReference>
<feature type="domain" description="Multidrug resistance protein MdtA-like barrel-sandwich hybrid" evidence="9">
    <location>
        <begin position="63"/>
        <end position="217"/>
    </location>
</feature>
<dbReference type="InterPro" id="IPR006143">
    <property type="entry name" value="RND_pump_MFP"/>
</dbReference>
<feature type="compositionally biased region" description="Low complexity" evidence="6">
    <location>
        <begin position="275"/>
        <end position="289"/>
    </location>
</feature>
<evidence type="ECO:0000256" key="6">
    <source>
        <dbReference type="SAM" id="MobiDB-lite"/>
    </source>
</evidence>
<evidence type="ECO:0000256" key="4">
    <source>
        <dbReference type="ARBA" id="ARBA00023054"/>
    </source>
</evidence>
<dbReference type="GeneID" id="61816681"/>
<feature type="region of interest" description="Disordered" evidence="6">
    <location>
        <begin position="265"/>
        <end position="289"/>
    </location>
</feature>
<dbReference type="GO" id="GO:0019898">
    <property type="term" value="C:extrinsic component of membrane"/>
    <property type="evidence" value="ECO:0007669"/>
    <property type="project" value="InterPro"/>
</dbReference>
<dbReference type="RefSeq" id="WP_019212033.1">
    <property type="nucleotide sequence ID" value="NZ_CWJI01000009.1"/>
</dbReference>
<dbReference type="GO" id="GO:1990281">
    <property type="term" value="C:efflux pump complex"/>
    <property type="evidence" value="ECO:0007669"/>
    <property type="project" value="TreeGrafter"/>
</dbReference>
<keyword evidence="7" id="KW-1133">Transmembrane helix</keyword>
<feature type="coiled-coil region" evidence="5">
    <location>
        <begin position="148"/>
        <end position="182"/>
    </location>
</feature>
<dbReference type="SUPFAM" id="SSF111369">
    <property type="entry name" value="HlyD-like secretion proteins"/>
    <property type="match status" value="1"/>
</dbReference>
<dbReference type="Pfam" id="PF25876">
    <property type="entry name" value="HH_MFP_RND"/>
    <property type="match status" value="1"/>
</dbReference>
<evidence type="ECO:0000259" key="10">
    <source>
        <dbReference type="Pfam" id="PF25967"/>
    </source>
</evidence>
<dbReference type="PANTHER" id="PTHR30469:SF33">
    <property type="entry name" value="SLR1207 PROTEIN"/>
    <property type="match status" value="1"/>
</dbReference>
<evidence type="ECO:0000313" key="12">
    <source>
        <dbReference type="Proteomes" id="UP000043316"/>
    </source>
</evidence>
<sequence length="403" mass="42706">MLQVTQSKRRYIGLALLLLIAGGVLFFKLMSPAEKPGYITAAAETRTLEQTVLADGSIKAKKQVTVGAQVSGQIKALHVTLGQQVEKGQLVAEIDDLTQQNALKDAQEALKNVVAQRAAKVATQQNNQLTYQRQQQILAKGLGVRADFDSAKATLESTQAEINALDAQIAQAEIAVNTAKLNLGYTKISSPIAGTVVAIPVEEGQTVNAVQSAPTIIKVAQLDTMTVEAQISEADVVKVKAGMPVYFTILGEQDERFNATLRAIEPAPDSINDETTTTSSSSSSSSSSSTTTAIYYNGLFDVANPNGALRISMTAQVYIVLNKVENAVVIPATALENVQGKYRVQVVSSNGNVSTREVTVGLNNNVEAQILSGLQTGEQVIVSQADTTSANTKAQRMGPPMGM</sequence>
<feature type="domain" description="Multidrug resistance protein MdtA-like alpha-helical hairpin" evidence="8">
    <location>
        <begin position="110"/>
        <end position="186"/>
    </location>
</feature>
<dbReference type="PANTHER" id="PTHR30469">
    <property type="entry name" value="MULTIDRUG RESISTANCE PROTEIN MDTA"/>
    <property type="match status" value="1"/>
</dbReference>
<gene>
    <name evidence="11" type="primary">macA_3</name>
    <name evidence="11" type="ORF">ERS008476_02881</name>
</gene>
<protein>
    <submittedName>
        <fullName evidence="11">HlyD family secretion protein</fullName>
    </submittedName>
</protein>
<dbReference type="Proteomes" id="UP000043316">
    <property type="component" value="Unassembled WGS sequence"/>
</dbReference>
<dbReference type="Pfam" id="PF25917">
    <property type="entry name" value="BSH_RND"/>
    <property type="match status" value="1"/>
</dbReference>
<dbReference type="GO" id="GO:0030313">
    <property type="term" value="C:cell envelope"/>
    <property type="evidence" value="ECO:0007669"/>
    <property type="project" value="UniProtKB-SubCell"/>
</dbReference>
<dbReference type="InterPro" id="IPR058625">
    <property type="entry name" value="MdtA-like_BSH"/>
</dbReference>
<dbReference type="Gene3D" id="2.40.50.100">
    <property type="match status" value="1"/>
</dbReference>
<dbReference type="InterPro" id="IPR058624">
    <property type="entry name" value="MdtA-like_HH"/>
</dbReference>
<reference evidence="12" key="1">
    <citation type="submission" date="2015-03" db="EMBL/GenBank/DDBJ databases">
        <authorList>
            <consortium name="Pathogen Informatics"/>
        </authorList>
    </citation>
    <scope>NUCLEOTIDE SEQUENCE [LARGE SCALE GENOMIC DNA]</scope>
    <source>
        <strain evidence="12">R148</strain>
    </source>
</reference>
<dbReference type="GO" id="GO:0015562">
    <property type="term" value="F:efflux transmembrane transporter activity"/>
    <property type="evidence" value="ECO:0007669"/>
    <property type="project" value="TreeGrafter"/>
</dbReference>
<keyword evidence="4 5" id="KW-0175">Coiled coil</keyword>
<dbReference type="GO" id="GO:1990195">
    <property type="term" value="C:macrolide transmembrane transporter complex"/>
    <property type="evidence" value="ECO:0007669"/>
    <property type="project" value="InterPro"/>
</dbReference>
<evidence type="ECO:0000256" key="7">
    <source>
        <dbReference type="SAM" id="Phobius"/>
    </source>
</evidence>
<evidence type="ECO:0000259" key="9">
    <source>
        <dbReference type="Pfam" id="PF25917"/>
    </source>
</evidence>
<dbReference type="Pfam" id="PF25967">
    <property type="entry name" value="RND-MFP_C"/>
    <property type="match status" value="1"/>
</dbReference>
<dbReference type="InterPro" id="IPR058627">
    <property type="entry name" value="MdtA-like_C"/>
</dbReference>
<keyword evidence="7" id="KW-0812">Transmembrane</keyword>
<dbReference type="GO" id="GO:1990961">
    <property type="term" value="P:xenobiotic detoxification by transmembrane export across the plasma membrane"/>
    <property type="evidence" value="ECO:0007669"/>
    <property type="project" value="InterPro"/>
</dbReference>
<evidence type="ECO:0000256" key="2">
    <source>
        <dbReference type="ARBA" id="ARBA00009477"/>
    </source>
</evidence>
<organism evidence="11 12">
    <name type="scientific">Yersinia intermedia</name>
    <dbReference type="NCBI Taxonomy" id="631"/>
    <lineage>
        <taxon>Bacteria</taxon>
        <taxon>Pseudomonadati</taxon>
        <taxon>Pseudomonadota</taxon>
        <taxon>Gammaproteobacteria</taxon>
        <taxon>Enterobacterales</taxon>
        <taxon>Yersiniaceae</taxon>
        <taxon>Yersinia</taxon>
    </lineage>
</organism>
<evidence type="ECO:0000256" key="1">
    <source>
        <dbReference type="ARBA" id="ARBA00004196"/>
    </source>
</evidence>